<dbReference type="HAMAP" id="MF_00040">
    <property type="entry name" value="RRF"/>
    <property type="match status" value="1"/>
</dbReference>
<dbReference type="GO" id="GO:0005829">
    <property type="term" value="C:cytosol"/>
    <property type="evidence" value="ECO:0007669"/>
    <property type="project" value="GOC"/>
</dbReference>
<dbReference type="InterPro" id="IPR002661">
    <property type="entry name" value="Ribosome_recyc_fac"/>
</dbReference>
<evidence type="ECO:0000313" key="1">
    <source>
        <dbReference type="EMBL" id="GAL21705.1"/>
    </source>
</evidence>
<dbReference type="GO" id="GO:0043023">
    <property type="term" value="F:ribosomal large subunit binding"/>
    <property type="evidence" value="ECO:0007669"/>
    <property type="project" value="TreeGrafter"/>
</dbReference>
<dbReference type="InterPro" id="IPR023584">
    <property type="entry name" value="Ribosome_recyc_fac_dom"/>
</dbReference>
<dbReference type="CDD" id="cd00520">
    <property type="entry name" value="RRF"/>
    <property type="match status" value="1"/>
</dbReference>
<reference evidence="1 2" key="1">
    <citation type="submission" date="2014-09" db="EMBL/GenBank/DDBJ databases">
        <title>Vibrio maritimus JCM 19235. (C45) whole genome shotgun sequence.</title>
        <authorList>
            <person name="Sawabe T."/>
            <person name="Meirelles P."/>
            <person name="Nakanishi M."/>
            <person name="Sayaka M."/>
            <person name="Hattori M."/>
            <person name="Ohkuma M."/>
        </authorList>
    </citation>
    <scope>NUCLEOTIDE SEQUENCE [LARGE SCALE GENOMIC DNA]</scope>
    <source>
        <strain evidence="2">JCM19235</strain>
    </source>
</reference>
<dbReference type="GO" id="GO:0002184">
    <property type="term" value="P:cytoplasmic translational termination"/>
    <property type="evidence" value="ECO:0007669"/>
    <property type="project" value="TreeGrafter"/>
</dbReference>
<dbReference type="Gene3D" id="3.30.1360.40">
    <property type="match status" value="1"/>
</dbReference>
<dbReference type="PANTHER" id="PTHR20982">
    <property type="entry name" value="RIBOSOME RECYCLING FACTOR"/>
    <property type="match status" value="1"/>
</dbReference>
<accession>A0A090S1S3</accession>
<dbReference type="EMBL" id="BBMR01000009">
    <property type="protein sequence ID" value="GAL21705.1"/>
    <property type="molecule type" value="Genomic_DNA"/>
</dbReference>
<dbReference type="Gene3D" id="1.10.132.20">
    <property type="entry name" value="Ribosome-recycling factor"/>
    <property type="match status" value="1"/>
</dbReference>
<organism evidence="1 2">
    <name type="scientific">Vibrio maritimus</name>
    <dbReference type="NCBI Taxonomy" id="990268"/>
    <lineage>
        <taxon>Bacteria</taxon>
        <taxon>Pseudomonadati</taxon>
        <taxon>Pseudomonadota</taxon>
        <taxon>Gammaproteobacteria</taxon>
        <taxon>Vibrionales</taxon>
        <taxon>Vibrionaceae</taxon>
        <taxon>Vibrio</taxon>
    </lineage>
</organism>
<protein>
    <submittedName>
        <fullName evidence="1">Ribosome recycling factor</fullName>
    </submittedName>
</protein>
<dbReference type="Proteomes" id="UP000029228">
    <property type="component" value="Unassembled WGS sequence"/>
</dbReference>
<name>A0A090S1S3_9VIBR</name>
<proteinExistence type="inferred from homology"/>
<dbReference type="PANTHER" id="PTHR20982:SF3">
    <property type="entry name" value="MITOCHONDRIAL RIBOSOME RECYCLING FACTOR PSEUDO 1"/>
    <property type="match status" value="1"/>
</dbReference>
<gene>
    <name evidence="1" type="ORF">JCM19235_1527</name>
</gene>
<dbReference type="STRING" id="990268.JCM19235_1527"/>
<dbReference type="Pfam" id="PF01765">
    <property type="entry name" value="RRF"/>
    <property type="match status" value="1"/>
</dbReference>
<sequence length="185" mass="20508">MINEIQQDAQERMAKSVEALKNNLTKIRTGRAHPSLLQGLSVEYYGAPTPLNQVANVIAEDARTLAITVFDKELAPKVEKAIMMSDLGLNPMSAGTVIRVPLPPLTEERRKDLVKIVRGEAEGGRVAIRNIRRDANGELKALLKDKEISEDEDRKAQDEIQKITDAAVKNVDELLAAKEKELMEV</sequence>
<dbReference type="SUPFAM" id="SSF55194">
    <property type="entry name" value="Ribosome recycling factor, RRF"/>
    <property type="match status" value="1"/>
</dbReference>
<reference evidence="1 2" key="2">
    <citation type="submission" date="2014-09" db="EMBL/GenBank/DDBJ databases">
        <authorList>
            <consortium name="NBRP consortium"/>
            <person name="Sawabe T."/>
            <person name="Meirelles P."/>
            <person name="Nakanishi M."/>
            <person name="Sayaka M."/>
            <person name="Hattori M."/>
            <person name="Ohkuma M."/>
        </authorList>
    </citation>
    <scope>NUCLEOTIDE SEQUENCE [LARGE SCALE GENOMIC DNA]</scope>
    <source>
        <strain evidence="2">JCM19235</strain>
    </source>
</reference>
<comment type="caution">
    <text evidence="1">The sequence shown here is derived from an EMBL/GenBank/DDBJ whole genome shotgun (WGS) entry which is preliminary data.</text>
</comment>
<keyword evidence="2" id="KW-1185">Reference proteome</keyword>
<dbReference type="InterPro" id="IPR036191">
    <property type="entry name" value="RRF_sf"/>
</dbReference>
<dbReference type="NCBIfam" id="TIGR00496">
    <property type="entry name" value="frr"/>
    <property type="match status" value="1"/>
</dbReference>
<dbReference type="OrthoDB" id="9804006at2"/>
<evidence type="ECO:0000313" key="2">
    <source>
        <dbReference type="Proteomes" id="UP000029228"/>
    </source>
</evidence>